<accession>A0A495X7Z6</accession>
<proteinExistence type="predicted"/>
<sequence length="242" mass="25870">MSSTVEPWFGRLAYVAMCLTICCGVLTATGWLHGPAGRGALRRTHQVLGTFSVVLGVLHAMTSVEGLPIGALRHALGMVGLAVLVAVAVTAALQRSTFYRSWLPLHRLAYVAVWLGAMHAWLGAAANGTVPVLWLAGITVLVPTITITLLRFLPPPTLVRLGIIAPSPTRRARGAVRVEVDHGLCRHFALCQVQAPQVFRVLEDGTLRYARNPEPEQAARVAAAARACPMRAVRVEVAGVRG</sequence>
<evidence type="ECO:0000313" key="2">
    <source>
        <dbReference type="EMBL" id="RKT70077.1"/>
    </source>
</evidence>
<dbReference type="Gene3D" id="3.30.70.20">
    <property type="match status" value="1"/>
</dbReference>
<comment type="caution">
    <text evidence="2">The sequence shown here is derived from an EMBL/GenBank/DDBJ whole genome shotgun (WGS) entry which is preliminary data.</text>
</comment>
<keyword evidence="1" id="KW-0812">Transmembrane</keyword>
<dbReference type="RefSeq" id="WP_211351192.1">
    <property type="nucleotide sequence ID" value="NZ_JBIUBA010000010.1"/>
</dbReference>
<reference evidence="2 3" key="1">
    <citation type="submission" date="2018-10" db="EMBL/GenBank/DDBJ databases">
        <title>Sequencing the genomes of 1000 actinobacteria strains.</title>
        <authorList>
            <person name="Klenk H.-P."/>
        </authorList>
    </citation>
    <scope>NUCLEOTIDE SEQUENCE [LARGE SCALE GENOMIC DNA]</scope>
    <source>
        <strain evidence="2 3">DSM 43911</strain>
    </source>
</reference>
<protein>
    <submittedName>
        <fullName evidence="2">Sulfoxide reductase heme-binding subunit YedZ</fullName>
    </submittedName>
</protein>
<feature type="transmembrane region" description="Helical" evidence="1">
    <location>
        <begin position="74"/>
        <end position="93"/>
    </location>
</feature>
<keyword evidence="1" id="KW-1133">Transmembrane helix</keyword>
<dbReference type="Pfam" id="PF13459">
    <property type="entry name" value="Fer4_15"/>
    <property type="match status" value="1"/>
</dbReference>
<keyword evidence="3" id="KW-1185">Reference proteome</keyword>
<keyword evidence="1" id="KW-0472">Membrane</keyword>
<dbReference type="EMBL" id="RBXR01000001">
    <property type="protein sequence ID" value="RKT70077.1"/>
    <property type="molecule type" value="Genomic_DNA"/>
</dbReference>
<organism evidence="2 3">
    <name type="scientific">Saccharothrix variisporea</name>
    <dbReference type="NCBI Taxonomy" id="543527"/>
    <lineage>
        <taxon>Bacteria</taxon>
        <taxon>Bacillati</taxon>
        <taxon>Actinomycetota</taxon>
        <taxon>Actinomycetes</taxon>
        <taxon>Pseudonocardiales</taxon>
        <taxon>Pseudonocardiaceae</taxon>
        <taxon>Saccharothrix</taxon>
    </lineage>
</organism>
<dbReference type="AlphaFoldDB" id="A0A495X7Z6"/>
<feature type="transmembrane region" description="Helical" evidence="1">
    <location>
        <begin position="44"/>
        <end position="62"/>
    </location>
</feature>
<name>A0A495X7Z6_9PSEU</name>
<gene>
    <name evidence="2" type="ORF">DFJ66_3318</name>
</gene>
<evidence type="ECO:0000256" key="1">
    <source>
        <dbReference type="SAM" id="Phobius"/>
    </source>
</evidence>
<feature type="transmembrane region" description="Helical" evidence="1">
    <location>
        <begin position="132"/>
        <end position="153"/>
    </location>
</feature>
<evidence type="ECO:0000313" key="3">
    <source>
        <dbReference type="Proteomes" id="UP000272729"/>
    </source>
</evidence>
<feature type="transmembrane region" description="Helical" evidence="1">
    <location>
        <begin position="12"/>
        <end position="32"/>
    </location>
</feature>
<dbReference type="SUPFAM" id="SSF54862">
    <property type="entry name" value="4Fe-4S ferredoxins"/>
    <property type="match status" value="1"/>
</dbReference>
<dbReference type="Proteomes" id="UP000272729">
    <property type="component" value="Unassembled WGS sequence"/>
</dbReference>
<feature type="transmembrane region" description="Helical" evidence="1">
    <location>
        <begin position="105"/>
        <end position="126"/>
    </location>
</feature>